<dbReference type="SUPFAM" id="SSF46894">
    <property type="entry name" value="C-terminal effector domain of the bipartite response regulators"/>
    <property type="match status" value="1"/>
</dbReference>
<evidence type="ECO:0000313" key="6">
    <source>
        <dbReference type="EMBL" id="CAB4572805.1"/>
    </source>
</evidence>
<dbReference type="PROSITE" id="PS00622">
    <property type="entry name" value="HTH_LUXR_1"/>
    <property type="match status" value="1"/>
</dbReference>
<dbReference type="InterPro" id="IPR016032">
    <property type="entry name" value="Sig_transdc_resp-reg_C-effctor"/>
</dbReference>
<name>A0A6J6EBV4_9ZZZZ</name>
<evidence type="ECO:0000256" key="4">
    <source>
        <dbReference type="SAM" id="Phobius"/>
    </source>
</evidence>
<dbReference type="PANTHER" id="PTHR44688">
    <property type="entry name" value="DNA-BINDING TRANSCRIPTIONAL ACTIVATOR DEVR_DOSR"/>
    <property type="match status" value="1"/>
</dbReference>
<dbReference type="GO" id="GO:0003677">
    <property type="term" value="F:DNA binding"/>
    <property type="evidence" value="ECO:0007669"/>
    <property type="project" value="UniProtKB-KW"/>
</dbReference>
<evidence type="ECO:0000256" key="2">
    <source>
        <dbReference type="ARBA" id="ARBA00023125"/>
    </source>
</evidence>
<feature type="transmembrane region" description="Helical" evidence="4">
    <location>
        <begin position="107"/>
        <end position="140"/>
    </location>
</feature>
<sequence>MKSFGRSMAQRLREVVYLFISLPVSIALFTIVMIGFNSFTLIPLAVLVFLFVLTLMERVAKFEIWRTNKILATDFPVVPNWFQNPFFSWDGVKERVTSLRSWMAIGYVFIAFGWSIFSFVLVVFGVAGLFVILAGTGVVILSSFSRSFEVVDGGDTFSGSFQFFGSSGQLRLEIGDEIDRGYLTYNIESWWSILVGVILILLALWLIPRNTRAMAQMVEGLLSGGFYGSIEAKLRSWVDRRKVSERTVREAMADEVARPELAELSKREREILALMAEGKSNAGIAKSLYITEGSVEKHVSSILNKLGLTVEAENHRRVLAVLTYLGLNK</sequence>
<dbReference type="InterPro" id="IPR000792">
    <property type="entry name" value="Tscrpt_reg_LuxR_C"/>
</dbReference>
<feature type="transmembrane region" description="Helical" evidence="4">
    <location>
        <begin position="42"/>
        <end position="60"/>
    </location>
</feature>
<dbReference type="CDD" id="cd06170">
    <property type="entry name" value="LuxR_C_like"/>
    <property type="match status" value="1"/>
</dbReference>
<evidence type="ECO:0000256" key="1">
    <source>
        <dbReference type="ARBA" id="ARBA00023015"/>
    </source>
</evidence>
<accession>A0A6J6EBV4</accession>
<dbReference type="PRINTS" id="PR00038">
    <property type="entry name" value="HTHLUXR"/>
</dbReference>
<keyword evidence="3" id="KW-0804">Transcription</keyword>
<reference evidence="6" key="1">
    <citation type="submission" date="2020-05" db="EMBL/GenBank/DDBJ databases">
        <authorList>
            <person name="Chiriac C."/>
            <person name="Salcher M."/>
            <person name="Ghai R."/>
            <person name="Kavagutti S V."/>
        </authorList>
    </citation>
    <scope>NUCLEOTIDE SEQUENCE</scope>
</reference>
<dbReference type="Gene3D" id="1.10.10.10">
    <property type="entry name" value="Winged helix-like DNA-binding domain superfamily/Winged helix DNA-binding domain"/>
    <property type="match status" value="1"/>
</dbReference>
<keyword evidence="4" id="KW-0472">Membrane</keyword>
<dbReference type="Pfam" id="PF13796">
    <property type="entry name" value="Sensor"/>
    <property type="match status" value="1"/>
</dbReference>
<dbReference type="AlphaFoldDB" id="A0A6J6EBV4"/>
<keyword evidence="4" id="KW-1133">Transmembrane helix</keyword>
<keyword evidence="2" id="KW-0238">DNA-binding</keyword>
<dbReference type="PANTHER" id="PTHR44688:SF16">
    <property type="entry name" value="DNA-BINDING TRANSCRIPTIONAL ACTIVATOR DEVR_DOSR"/>
    <property type="match status" value="1"/>
</dbReference>
<feature type="domain" description="HTH luxR-type" evidence="5">
    <location>
        <begin position="257"/>
        <end position="322"/>
    </location>
</feature>
<feature type="transmembrane region" description="Helical" evidence="4">
    <location>
        <begin position="15"/>
        <end position="36"/>
    </location>
</feature>
<dbReference type="PROSITE" id="PS50043">
    <property type="entry name" value="HTH_LUXR_2"/>
    <property type="match status" value="1"/>
</dbReference>
<organism evidence="6">
    <name type="scientific">freshwater metagenome</name>
    <dbReference type="NCBI Taxonomy" id="449393"/>
    <lineage>
        <taxon>unclassified sequences</taxon>
        <taxon>metagenomes</taxon>
        <taxon>ecological metagenomes</taxon>
    </lineage>
</organism>
<keyword evidence="1" id="KW-0805">Transcription regulation</keyword>
<evidence type="ECO:0000256" key="3">
    <source>
        <dbReference type="ARBA" id="ARBA00023163"/>
    </source>
</evidence>
<protein>
    <submittedName>
        <fullName evidence="6">Unannotated protein</fullName>
    </submittedName>
</protein>
<dbReference type="InterPro" id="IPR036388">
    <property type="entry name" value="WH-like_DNA-bd_sf"/>
</dbReference>
<evidence type="ECO:0000259" key="5">
    <source>
        <dbReference type="PROSITE" id="PS50043"/>
    </source>
</evidence>
<dbReference type="GO" id="GO:0006355">
    <property type="term" value="P:regulation of DNA-templated transcription"/>
    <property type="evidence" value="ECO:0007669"/>
    <property type="project" value="InterPro"/>
</dbReference>
<keyword evidence="4" id="KW-0812">Transmembrane</keyword>
<dbReference type="SMART" id="SM00421">
    <property type="entry name" value="HTH_LUXR"/>
    <property type="match status" value="1"/>
</dbReference>
<dbReference type="Pfam" id="PF00196">
    <property type="entry name" value="GerE"/>
    <property type="match status" value="1"/>
</dbReference>
<dbReference type="EMBL" id="CAEZTJ010000122">
    <property type="protein sequence ID" value="CAB4572805.1"/>
    <property type="molecule type" value="Genomic_DNA"/>
</dbReference>
<dbReference type="InterPro" id="IPR025828">
    <property type="entry name" value="Put_sensor_dom"/>
</dbReference>
<proteinExistence type="predicted"/>
<gene>
    <name evidence="6" type="ORF">UFOPK1650_00800</name>
</gene>
<feature type="transmembrane region" description="Helical" evidence="4">
    <location>
        <begin position="189"/>
        <end position="207"/>
    </location>
</feature>